<evidence type="ECO:0000256" key="7">
    <source>
        <dbReference type="PIRSR" id="PIRSR600223-1"/>
    </source>
</evidence>
<evidence type="ECO:0000256" key="8">
    <source>
        <dbReference type="RuleBase" id="RU003993"/>
    </source>
</evidence>
<keyword evidence="6 8" id="KW-0378">Hydrolase</keyword>
<dbReference type="Proteomes" id="UP000053750">
    <property type="component" value="Unassembled WGS sequence"/>
</dbReference>
<feature type="active site" evidence="7">
    <location>
        <position position="66"/>
    </location>
</feature>
<comment type="caution">
    <text evidence="12">The sequence shown here is derived from an EMBL/GenBank/DDBJ whole genome shotgun (WGS) entry which is preliminary data.</text>
</comment>
<dbReference type="PRINTS" id="PR00727">
    <property type="entry name" value="LEADERPTASE"/>
</dbReference>
<sequence length="203" mass="23105">MSRFQPEQRTDRTARTGSHRRSESGKPRARWLDELLDWAKTLGVALVIVLLANRFVFNLSTVEGQSMEPTLEQHEWLFINKIGYRIGEPERGDIVILKDPSEQIDRKQFLVKRVIGLPGDTVEIRAGQLYVNGLQTVESYTDVNIEDSDYGPETIAEGQYFVMGDNRRAGASKDSRSFKPVPRALIKGEAQFILWPIAKMNKL</sequence>
<dbReference type="EMBL" id="JFHU01000060">
    <property type="protein sequence ID" value="EXX90526.1"/>
    <property type="molecule type" value="Genomic_DNA"/>
</dbReference>
<feature type="region of interest" description="Disordered" evidence="10">
    <location>
        <begin position="1"/>
        <end position="25"/>
    </location>
</feature>
<protein>
    <recommendedName>
        <fullName evidence="4 8">Signal peptidase I</fullName>
        <ecNumber evidence="4 8">3.4.21.89</ecNumber>
    </recommendedName>
</protein>
<organism evidence="12 13">
    <name type="scientific">Paenibacillus darwinianus</name>
    <dbReference type="NCBI Taxonomy" id="1380763"/>
    <lineage>
        <taxon>Bacteria</taxon>
        <taxon>Bacillati</taxon>
        <taxon>Bacillota</taxon>
        <taxon>Bacilli</taxon>
        <taxon>Bacillales</taxon>
        <taxon>Paenibacillaceae</taxon>
        <taxon>Paenibacillus</taxon>
    </lineage>
</organism>
<accession>A0A9W5S2Q6</accession>
<evidence type="ECO:0000256" key="4">
    <source>
        <dbReference type="ARBA" id="ARBA00013208"/>
    </source>
</evidence>
<name>A0A9W5S2Q6_9BACL</name>
<dbReference type="NCBIfam" id="TIGR02227">
    <property type="entry name" value="sigpep_I_bact"/>
    <property type="match status" value="1"/>
</dbReference>
<dbReference type="InterPro" id="IPR019757">
    <property type="entry name" value="Pept_S26A_signal_pept_1_Lys-AS"/>
</dbReference>
<keyword evidence="5 8" id="KW-0645">Protease</keyword>
<proteinExistence type="inferred from homology"/>
<dbReference type="EC" id="3.4.21.89" evidence="4 8"/>
<dbReference type="AlphaFoldDB" id="A0A9W5S2Q6"/>
<dbReference type="PROSITE" id="PS00501">
    <property type="entry name" value="SPASE_I_1"/>
    <property type="match status" value="1"/>
</dbReference>
<dbReference type="Gene3D" id="2.10.109.10">
    <property type="entry name" value="Umud Fragment, subunit A"/>
    <property type="match status" value="1"/>
</dbReference>
<dbReference type="Pfam" id="PF10502">
    <property type="entry name" value="Peptidase_S26"/>
    <property type="match status" value="1"/>
</dbReference>
<comment type="subcellular location">
    <subcellularLocation>
        <location evidence="2">Cell membrane</location>
        <topology evidence="2">Single-pass type II membrane protein</topology>
    </subcellularLocation>
    <subcellularLocation>
        <location evidence="9">Membrane</location>
        <topology evidence="9">Single-pass type II membrane protein</topology>
    </subcellularLocation>
</comment>
<dbReference type="InterPro" id="IPR019756">
    <property type="entry name" value="Pept_S26A_signal_pept_1_Ser-AS"/>
</dbReference>
<dbReference type="InterPro" id="IPR019533">
    <property type="entry name" value="Peptidase_S26"/>
</dbReference>
<evidence type="ECO:0000256" key="5">
    <source>
        <dbReference type="ARBA" id="ARBA00022670"/>
    </source>
</evidence>
<dbReference type="InterPro" id="IPR000223">
    <property type="entry name" value="Pept_S26A_signal_pept_1"/>
</dbReference>
<dbReference type="OrthoDB" id="9802919at2"/>
<dbReference type="SUPFAM" id="SSF51306">
    <property type="entry name" value="LexA/Signal peptidase"/>
    <property type="match status" value="1"/>
</dbReference>
<dbReference type="PROSITE" id="PS00760">
    <property type="entry name" value="SPASE_I_2"/>
    <property type="match status" value="1"/>
</dbReference>
<gene>
    <name evidence="12" type="ORF">BG53_13320</name>
</gene>
<evidence type="ECO:0000313" key="13">
    <source>
        <dbReference type="Proteomes" id="UP000053750"/>
    </source>
</evidence>
<evidence type="ECO:0000256" key="6">
    <source>
        <dbReference type="ARBA" id="ARBA00022801"/>
    </source>
</evidence>
<keyword evidence="13" id="KW-1185">Reference proteome</keyword>
<feature type="active site" evidence="7">
    <location>
        <position position="112"/>
    </location>
</feature>
<dbReference type="GO" id="GO:0006465">
    <property type="term" value="P:signal peptide processing"/>
    <property type="evidence" value="ECO:0007669"/>
    <property type="project" value="InterPro"/>
</dbReference>
<reference evidence="12 13" key="1">
    <citation type="submission" date="2014-02" db="EMBL/GenBank/DDBJ databases">
        <title>Genome sequence of Paenibacillus darwinianus reveals adaptive mechanisms for survival in Antarctic soils.</title>
        <authorList>
            <person name="Dsouza M."/>
            <person name="Taylor M.W."/>
            <person name="Turner S.J."/>
            <person name="Aislabie J."/>
        </authorList>
    </citation>
    <scope>NUCLEOTIDE SEQUENCE [LARGE SCALE GENOMIC DNA]</scope>
    <source>
        <strain evidence="12 13">CE1</strain>
    </source>
</reference>
<evidence type="ECO:0000259" key="11">
    <source>
        <dbReference type="Pfam" id="PF10502"/>
    </source>
</evidence>
<dbReference type="PANTHER" id="PTHR43390:SF1">
    <property type="entry name" value="CHLOROPLAST PROCESSING PEPTIDASE"/>
    <property type="match status" value="1"/>
</dbReference>
<evidence type="ECO:0000256" key="2">
    <source>
        <dbReference type="ARBA" id="ARBA00004401"/>
    </source>
</evidence>
<comment type="similarity">
    <text evidence="3 9">Belongs to the peptidase S26 family.</text>
</comment>
<feature type="domain" description="Peptidase S26" evidence="11">
    <location>
        <begin position="36"/>
        <end position="195"/>
    </location>
</feature>
<evidence type="ECO:0000256" key="3">
    <source>
        <dbReference type="ARBA" id="ARBA00009370"/>
    </source>
</evidence>
<dbReference type="PANTHER" id="PTHR43390">
    <property type="entry name" value="SIGNAL PEPTIDASE I"/>
    <property type="match status" value="1"/>
</dbReference>
<comment type="catalytic activity">
    <reaction evidence="1 8">
        <text>Cleavage of hydrophobic, N-terminal signal or leader sequences from secreted and periplasmic proteins.</text>
        <dbReference type="EC" id="3.4.21.89"/>
    </reaction>
</comment>
<evidence type="ECO:0000313" key="12">
    <source>
        <dbReference type="EMBL" id="EXX90526.1"/>
    </source>
</evidence>
<evidence type="ECO:0000256" key="1">
    <source>
        <dbReference type="ARBA" id="ARBA00000677"/>
    </source>
</evidence>
<evidence type="ECO:0000256" key="9">
    <source>
        <dbReference type="RuleBase" id="RU362042"/>
    </source>
</evidence>
<dbReference type="GO" id="GO:0004252">
    <property type="term" value="F:serine-type endopeptidase activity"/>
    <property type="evidence" value="ECO:0007669"/>
    <property type="project" value="InterPro"/>
</dbReference>
<dbReference type="CDD" id="cd06530">
    <property type="entry name" value="S26_SPase_I"/>
    <property type="match status" value="1"/>
</dbReference>
<dbReference type="InterPro" id="IPR036286">
    <property type="entry name" value="LexA/Signal_pep-like_sf"/>
</dbReference>
<dbReference type="GO" id="GO:0009003">
    <property type="term" value="F:signal peptidase activity"/>
    <property type="evidence" value="ECO:0007669"/>
    <property type="project" value="UniProtKB-EC"/>
</dbReference>
<evidence type="ECO:0000256" key="10">
    <source>
        <dbReference type="SAM" id="MobiDB-lite"/>
    </source>
</evidence>
<dbReference type="GO" id="GO:0005886">
    <property type="term" value="C:plasma membrane"/>
    <property type="evidence" value="ECO:0007669"/>
    <property type="project" value="UniProtKB-SubCell"/>
</dbReference>